<name>A0A1G2DGI5_9BACT</name>
<evidence type="ECO:0000313" key="2">
    <source>
        <dbReference type="EMBL" id="OGZ11980.1"/>
    </source>
</evidence>
<gene>
    <name evidence="2" type="ORF">A2942_01725</name>
</gene>
<organism evidence="2 3">
    <name type="scientific">Candidatus Lloydbacteria bacterium RIFCSPLOWO2_01_FULL_50_20</name>
    <dbReference type="NCBI Taxonomy" id="1798665"/>
    <lineage>
        <taxon>Bacteria</taxon>
        <taxon>Candidatus Lloydiibacteriota</taxon>
    </lineage>
</organism>
<dbReference type="EMBL" id="MHLP01000030">
    <property type="protein sequence ID" value="OGZ11980.1"/>
    <property type="molecule type" value="Genomic_DNA"/>
</dbReference>
<protein>
    <submittedName>
        <fullName evidence="2">Uncharacterized protein</fullName>
    </submittedName>
</protein>
<reference evidence="2 3" key="1">
    <citation type="journal article" date="2016" name="Nat. Commun.">
        <title>Thousands of microbial genomes shed light on interconnected biogeochemical processes in an aquifer system.</title>
        <authorList>
            <person name="Anantharaman K."/>
            <person name="Brown C.T."/>
            <person name="Hug L.A."/>
            <person name="Sharon I."/>
            <person name="Castelle C.J."/>
            <person name="Probst A.J."/>
            <person name="Thomas B.C."/>
            <person name="Singh A."/>
            <person name="Wilkins M.J."/>
            <person name="Karaoz U."/>
            <person name="Brodie E.L."/>
            <person name="Williams K.H."/>
            <person name="Hubbard S.S."/>
            <person name="Banfield J.F."/>
        </authorList>
    </citation>
    <scope>NUCLEOTIDE SEQUENCE [LARGE SCALE GENOMIC DNA]</scope>
</reference>
<dbReference type="Proteomes" id="UP000178534">
    <property type="component" value="Unassembled WGS sequence"/>
</dbReference>
<proteinExistence type="predicted"/>
<sequence length="364" mass="37086">MFSHRSNIFCFAKRSLAIVEKFSARLAEQDQILLKSTRTRSHNSALAVKKIHSQRILRLGIFITVGLFVFSFHPSSALAAACTTVTIDIGTDVAGATIAPESGIADRGVFTATAGAGSPCANKTITAMTVTLAGSGTPYLGLQEVSITDTTGATTYFVATSTFYGGTPNVINFSGGTPLPLTQSSVTFKIRVTPLSHALMPVPDGASYSINPLVSAVTSTLTPTVTDTNPNTTIIDNTSPVAATSLSSSGGTAQATLGWTSTNGETSTSTILRWAASSAGAEVPAEGATYAAGDAIAPTATVACVFAALTTATVKSGIVDGSGGTAGCTTSALLDGQAYTYKVFQQDANGNYNVGASFDGITTN</sequence>
<keyword evidence="1" id="KW-0472">Membrane</keyword>
<dbReference type="STRING" id="1798665.A2942_01725"/>
<evidence type="ECO:0000313" key="3">
    <source>
        <dbReference type="Proteomes" id="UP000178534"/>
    </source>
</evidence>
<keyword evidence="1" id="KW-1133">Transmembrane helix</keyword>
<feature type="transmembrane region" description="Helical" evidence="1">
    <location>
        <begin position="56"/>
        <end position="73"/>
    </location>
</feature>
<accession>A0A1G2DGI5</accession>
<dbReference type="AlphaFoldDB" id="A0A1G2DGI5"/>
<keyword evidence="1" id="KW-0812">Transmembrane</keyword>
<evidence type="ECO:0000256" key="1">
    <source>
        <dbReference type="SAM" id="Phobius"/>
    </source>
</evidence>
<comment type="caution">
    <text evidence="2">The sequence shown here is derived from an EMBL/GenBank/DDBJ whole genome shotgun (WGS) entry which is preliminary data.</text>
</comment>